<dbReference type="CDD" id="cd12148">
    <property type="entry name" value="fungal_TF_MHR"/>
    <property type="match status" value="1"/>
</dbReference>
<dbReference type="OrthoDB" id="72788at2759"/>
<proteinExistence type="predicted"/>
<dbReference type="Gene3D" id="3.20.20.70">
    <property type="entry name" value="Aldolase class I"/>
    <property type="match status" value="1"/>
</dbReference>
<dbReference type="CDD" id="cd00067">
    <property type="entry name" value="GAL4"/>
    <property type="match status" value="1"/>
</dbReference>
<reference evidence="10 11" key="1">
    <citation type="submission" date="2018-05" db="EMBL/GenBank/DDBJ databases">
        <title>Draft genome sequence of Scytalidium lignicola DSM 105466, a ubiquitous saprotrophic fungus.</title>
        <authorList>
            <person name="Buettner E."/>
            <person name="Gebauer A.M."/>
            <person name="Hofrichter M."/>
            <person name="Liers C."/>
            <person name="Kellner H."/>
        </authorList>
    </citation>
    <scope>NUCLEOTIDE SEQUENCE [LARGE SCALE GENOMIC DNA]</scope>
    <source>
        <strain evidence="10 11">DSM 105466</strain>
    </source>
</reference>
<dbReference type="InterPro" id="IPR013785">
    <property type="entry name" value="Aldolase_TIM"/>
</dbReference>
<keyword evidence="3" id="KW-0288">FMN</keyword>
<evidence type="ECO:0000259" key="9">
    <source>
        <dbReference type="Pfam" id="PF04082"/>
    </source>
</evidence>
<dbReference type="InterPro" id="IPR044152">
    <property type="entry name" value="YqjM-like"/>
</dbReference>
<feature type="region of interest" description="Disordered" evidence="7">
    <location>
        <begin position="1"/>
        <end position="40"/>
    </location>
</feature>
<keyword evidence="6" id="KW-0539">Nucleus</keyword>
<evidence type="ECO:0000256" key="1">
    <source>
        <dbReference type="ARBA" id="ARBA00001917"/>
    </source>
</evidence>
<feature type="domain" description="NADH:flavin oxidoreductase/NADH oxidase N-terminal" evidence="8">
    <location>
        <begin position="42"/>
        <end position="389"/>
    </location>
</feature>
<dbReference type="InterPro" id="IPR001138">
    <property type="entry name" value="Zn2Cys6_DnaBD"/>
</dbReference>
<keyword evidence="4" id="KW-0521">NADP</keyword>
<evidence type="ECO:0008006" key="12">
    <source>
        <dbReference type="Google" id="ProtNLM"/>
    </source>
</evidence>
<dbReference type="STRING" id="5539.A0A3E2GRB6"/>
<dbReference type="CDD" id="cd02932">
    <property type="entry name" value="OYE_YqiM_FMN"/>
    <property type="match status" value="1"/>
</dbReference>
<evidence type="ECO:0000256" key="6">
    <source>
        <dbReference type="ARBA" id="ARBA00023242"/>
    </source>
</evidence>
<dbReference type="GO" id="GO:0000981">
    <property type="term" value="F:DNA-binding transcription factor activity, RNA polymerase II-specific"/>
    <property type="evidence" value="ECO:0007669"/>
    <property type="project" value="InterPro"/>
</dbReference>
<dbReference type="Pfam" id="PF04082">
    <property type="entry name" value="Fungal_trans"/>
    <property type="match status" value="1"/>
</dbReference>
<evidence type="ECO:0000256" key="3">
    <source>
        <dbReference type="ARBA" id="ARBA00022643"/>
    </source>
</evidence>
<keyword evidence="11" id="KW-1185">Reference proteome</keyword>
<dbReference type="AlphaFoldDB" id="A0A3E2GRB6"/>
<feature type="non-terminal residue" evidence="10">
    <location>
        <position position="1"/>
    </location>
</feature>
<comment type="caution">
    <text evidence="10">The sequence shown here is derived from an EMBL/GenBank/DDBJ whole genome shotgun (WGS) entry which is preliminary data.</text>
</comment>
<keyword evidence="5" id="KW-0560">Oxidoreductase</keyword>
<dbReference type="PANTHER" id="PTHR43303:SF4">
    <property type="entry name" value="NADPH DEHYDROGENASE C23G7.10C-RELATED"/>
    <property type="match status" value="1"/>
</dbReference>
<gene>
    <name evidence="10" type="ORF">B7463_g12607</name>
</gene>
<dbReference type="GO" id="GO:0003959">
    <property type="term" value="F:NADPH dehydrogenase activity"/>
    <property type="evidence" value="ECO:0007669"/>
    <property type="project" value="InterPro"/>
</dbReference>
<dbReference type="GO" id="GO:0010181">
    <property type="term" value="F:FMN binding"/>
    <property type="evidence" value="ECO:0007669"/>
    <property type="project" value="InterPro"/>
</dbReference>
<evidence type="ECO:0000256" key="2">
    <source>
        <dbReference type="ARBA" id="ARBA00022630"/>
    </source>
</evidence>
<dbReference type="GO" id="GO:0003677">
    <property type="term" value="F:DNA binding"/>
    <property type="evidence" value="ECO:0007669"/>
    <property type="project" value="InterPro"/>
</dbReference>
<dbReference type="GO" id="GO:0008270">
    <property type="term" value="F:zinc ion binding"/>
    <property type="evidence" value="ECO:0007669"/>
    <property type="project" value="InterPro"/>
</dbReference>
<sequence>MTADNQDFENKPAKGISYFTPAQDPPAGTAANPQSTGLEPPKLFQPLKIRGLTIQNRIVLSPLCQYSAQDGHLTDWHLTHLGGIAQRGPGLMTIEATSVVPEGRITPQDSGLWKDSQIAPLERIIEFVHSQGQKIGIQLGHAGRKASTVAPWLSAGNAATERVGGWPDAVKAPSSIPFADTYAIPTEMTKKDIEDLKLAWVAATKRAVKAGVDFVEIHNGHGYLLTSFMSPVSNKRTDEYGGSFENRVRLSLEIAALVRENVPKDIPIFLRISATEWLEESMPEEHSWKLEDTIEFAKLLVDSGNVDVIDISTGGNHPAQKIKGGPAYQSPFALAVKKAVGNKLLVSTVGAIDSGKLANQLLEDGLDLVRIGRGFQKNPGLVWTFAEELDVQISMANQIRWDLTLFNKYALLETTVKWTHLVIVQSKAATERLKASRCDLRCTRDLPQCARCTRQSLTCHYPPPPDRRLLALKRSTTRAAKRQRQSPSEEMIQMLTVDNILQASNTTVSSCHNRQEFTPAKITGVAESQLNKLPSVSLSNDQFDISPKSQSVESLPPRGLGLYLLDLFFSRYSSCSLAFHERRFFEAYLADSLPDHVLKAVFALSSIFMQNHGHSSGPATYFAAISQKTSNRWASAAGSHVLGKVDCPSLESVQTLLVLAMYWFAVGELDRSKIHARLAYTSARLLGFHSRLSEPVINDPNVAVENEIKRRTFWSGWIINGIIPHDDTLTRSHITDAVGIPLPSAELSFYRGRIAGSQKMDKLSSCVPIPSDGDQNEPSIGAEIVKSLSIYFEIQRSIVNFPQMSMLQNLQQVSELYQRSKTLSLAVPQELLFQRSFKGTKLSNIGRLFVLHATYHLNAISLHRPLVPLFSGKPLDNTLHTEFAHACAQIMIQHADAFADMGKAYLVHTNCDSSYMLPFSGYLDLILLKDISVFWAPLRRLWENLTPLVSSMVSQTEVDDYRRNLCEVHRMNSESTSATGASSIDINESLTPCPSSEQLSRTQYIIADGSEKITKEMSSLSPSQLIQSSFQANGVEPTSSTEFNNANGVNSPAHFSKDTTPFTFDDDLFLSTLLEPDSNMLAFESVW</sequence>
<dbReference type="InterPro" id="IPR007219">
    <property type="entry name" value="XnlR_reg_dom"/>
</dbReference>
<dbReference type="Proteomes" id="UP000258309">
    <property type="component" value="Unassembled WGS sequence"/>
</dbReference>
<name>A0A3E2GRB6_SCYLI</name>
<dbReference type="PANTHER" id="PTHR43303">
    <property type="entry name" value="NADPH DEHYDROGENASE C23G7.10C-RELATED"/>
    <property type="match status" value="1"/>
</dbReference>
<organism evidence="10 11">
    <name type="scientific">Scytalidium lignicola</name>
    <name type="common">Hyphomycete</name>
    <dbReference type="NCBI Taxonomy" id="5539"/>
    <lineage>
        <taxon>Eukaryota</taxon>
        <taxon>Fungi</taxon>
        <taxon>Dikarya</taxon>
        <taxon>Ascomycota</taxon>
        <taxon>Pezizomycotina</taxon>
        <taxon>Leotiomycetes</taxon>
        <taxon>Leotiomycetes incertae sedis</taxon>
        <taxon>Scytalidium</taxon>
    </lineage>
</organism>
<evidence type="ECO:0000313" key="10">
    <source>
        <dbReference type="EMBL" id="RFU23731.1"/>
    </source>
</evidence>
<dbReference type="GO" id="GO:0006351">
    <property type="term" value="P:DNA-templated transcription"/>
    <property type="evidence" value="ECO:0007669"/>
    <property type="project" value="InterPro"/>
</dbReference>
<evidence type="ECO:0000259" key="8">
    <source>
        <dbReference type="Pfam" id="PF00724"/>
    </source>
</evidence>
<evidence type="ECO:0000313" key="11">
    <source>
        <dbReference type="Proteomes" id="UP000258309"/>
    </source>
</evidence>
<keyword evidence="2" id="KW-0285">Flavoprotein</keyword>
<evidence type="ECO:0000256" key="4">
    <source>
        <dbReference type="ARBA" id="ARBA00022857"/>
    </source>
</evidence>
<evidence type="ECO:0000256" key="7">
    <source>
        <dbReference type="SAM" id="MobiDB-lite"/>
    </source>
</evidence>
<dbReference type="Pfam" id="PF00724">
    <property type="entry name" value="Oxidored_FMN"/>
    <property type="match status" value="1"/>
</dbReference>
<evidence type="ECO:0000256" key="5">
    <source>
        <dbReference type="ARBA" id="ARBA00023002"/>
    </source>
</evidence>
<dbReference type="SUPFAM" id="SSF51395">
    <property type="entry name" value="FMN-linked oxidoreductases"/>
    <property type="match status" value="1"/>
</dbReference>
<accession>A0A3E2GRB6</accession>
<feature type="domain" description="Xylanolytic transcriptional activator regulatory" evidence="9">
    <location>
        <begin position="565"/>
        <end position="719"/>
    </location>
</feature>
<feature type="non-terminal residue" evidence="10">
    <location>
        <position position="1087"/>
    </location>
</feature>
<dbReference type="GO" id="GO:0050661">
    <property type="term" value="F:NADP binding"/>
    <property type="evidence" value="ECO:0007669"/>
    <property type="project" value="InterPro"/>
</dbReference>
<protein>
    <recommendedName>
        <fullName evidence="12">Transcription factor domain-containing protein</fullName>
    </recommendedName>
</protein>
<dbReference type="InterPro" id="IPR001155">
    <property type="entry name" value="OxRdtase_FMN_N"/>
</dbReference>
<comment type="cofactor">
    <cofactor evidence="1">
        <name>FMN</name>
        <dbReference type="ChEBI" id="CHEBI:58210"/>
    </cofactor>
</comment>
<dbReference type="EMBL" id="NCSJ02000636">
    <property type="protein sequence ID" value="RFU23731.1"/>
    <property type="molecule type" value="Genomic_DNA"/>
</dbReference>